<name>A0A437AP54_9MICR</name>
<reference evidence="1 2" key="1">
    <citation type="submission" date="2018-10" db="EMBL/GenBank/DDBJ databases">
        <title>Draft genome sequence of the microsporidian Tubulinosema ratisbonensis.</title>
        <authorList>
            <person name="Polonais V."/>
            <person name="Peyretaillade E."/>
            <person name="Niehus S."/>
            <person name="Wawrzyniak I."/>
            <person name="Franchet A."/>
            <person name="Gaspin C."/>
            <person name="Reichstadt M."/>
            <person name="Belser C."/>
            <person name="Labadie K."/>
            <person name="Delbac F."/>
            <person name="Ferrandon D."/>
        </authorList>
    </citation>
    <scope>NUCLEOTIDE SEQUENCE [LARGE SCALE GENOMIC DNA]</scope>
    <source>
        <strain evidence="1 2">Franzen</strain>
    </source>
</reference>
<proteinExistence type="predicted"/>
<comment type="caution">
    <text evidence="1">The sequence shown here is derived from an EMBL/GenBank/DDBJ whole genome shotgun (WGS) entry which is preliminary data.</text>
</comment>
<sequence>MRRSEEEVILMRRDINLLTNLIQNGFIGDNRGIFLYVIFLFFGKDVFNLDHSAFSSDTSASNPQTQSFPFDINEIQGSIDEWRKQKTEYATIKDAFDFLVQCKDKCDEKIVREHGDLFELRYKFKMLEGLVFFFDKTKK</sequence>
<dbReference type="Proteomes" id="UP000282876">
    <property type="component" value="Unassembled WGS sequence"/>
</dbReference>
<dbReference type="VEuPathDB" id="MicrosporidiaDB:TUBRATIS_005190"/>
<dbReference type="EMBL" id="RCSS01000112">
    <property type="protein sequence ID" value="RVD92964.1"/>
    <property type="molecule type" value="Genomic_DNA"/>
</dbReference>
<evidence type="ECO:0000313" key="2">
    <source>
        <dbReference type="Proteomes" id="UP000282876"/>
    </source>
</evidence>
<gene>
    <name evidence="1" type="ORF">TUBRATIS_005190</name>
</gene>
<organism evidence="1 2">
    <name type="scientific">Tubulinosema ratisbonensis</name>
    <dbReference type="NCBI Taxonomy" id="291195"/>
    <lineage>
        <taxon>Eukaryota</taxon>
        <taxon>Fungi</taxon>
        <taxon>Fungi incertae sedis</taxon>
        <taxon>Microsporidia</taxon>
        <taxon>Tubulinosematoidea</taxon>
        <taxon>Tubulinosematidae</taxon>
        <taxon>Tubulinosema</taxon>
    </lineage>
</organism>
<dbReference type="AlphaFoldDB" id="A0A437AP54"/>
<evidence type="ECO:0000313" key="1">
    <source>
        <dbReference type="EMBL" id="RVD92964.1"/>
    </source>
</evidence>
<accession>A0A437AP54</accession>
<protein>
    <submittedName>
        <fullName evidence="1">Uncharacterized protein</fullName>
    </submittedName>
</protein>
<keyword evidence="2" id="KW-1185">Reference proteome</keyword>